<name>A0ABP6WGB2_9ACTN</name>
<feature type="signal peptide" evidence="1">
    <location>
        <begin position="1"/>
        <end position="25"/>
    </location>
</feature>
<evidence type="ECO:0000256" key="1">
    <source>
        <dbReference type="SAM" id="SignalP"/>
    </source>
</evidence>
<dbReference type="InterPro" id="IPR001322">
    <property type="entry name" value="Lamin_tail_dom"/>
</dbReference>
<accession>A0ABP6WGB2</accession>
<dbReference type="RefSeq" id="WP_345562765.1">
    <property type="nucleotide sequence ID" value="NZ_BAABDQ010000006.1"/>
</dbReference>
<evidence type="ECO:0000313" key="3">
    <source>
        <dbReference type="EMBL" id="GAA3550943.1"/>
    </source>
</evidence>
<feature type="chain" id="PRO_5045557296" evidence="1">
    <location>
        <begin position="26"/>
        <end position="149"/>
    </location>
</feature>
<keyword evidence="1" id="KW-0732">Signal</keyword>
<keyword evidence="4" id="KW-1185">Reference proteome</keyword>
<dbReference type="EMBL" id="BAABDQ010000006">
    <property type="protein sequence ID" value="GAA3550943.1"/>
    <property type="molecule type" value="Genomic_DNA"/>
</dbReference>
<evidence type="ECO:0000313" key="4">
    <source>
        <dbReference type="Proteomes" id="UP001500630"/>
    </source>
</evidence>
<feature type="domain" description="LTD" evidence="2">
    <location>
        <begin position="20"/>
        <end position="149"/>
    </location>
</feature>
<dbReference type="PROSITE" id="PS51841">
    <property type="entry name" value="LTD"/>
    <property type="match status" value="1"/>
</dbReference>
<comment type="caution">
    <text evidence="3">The sequence shown here is derived from an EMBL/GenBank/DDBJ whole genome shotgun (WGS) entry which is preliminary data.</text>
</comment>
<evidence type="ECO:0000259" key="2">
    <source>
        <dbReference type="PROSITE" id="PS51841"/>
    </source>
</evidence>
<protein>
    <submittedName>
        <fullName evidence="3">Lamin tail domain-containing protein</fullName>
    </submittedName>
</protein>
<organism evidence="3 4">
    <name type="scientific">Nonomuraea rosea</name>
    <dbReference type="NCBI Taxonomy" id="638574"/>
    <lineage>
        <taxon>Bacteria</taxon>
        <taxon>Bacillati</taxon>
        <taxon>Actinomycetota</taxon>
        <taxon>Actinomycetes</taxon>
        <taxon>Streptosporangiales</taxon>
        <taxon>Streptosporangiaceae</taxon>
        <taxon>Nonomuraea</taxon>
    </lineage>
</organism>
<reference evidence="4" key="1">
    <citation type="journal article" date="2019" name="Int. J. Syst. Evol. Microbiol.">
        <title>The Global Catalogue of Microorganisms (GCM) 10K type strain sequencing project: providing services to taxonomists for standard genome sequencing and annotation.</title>
        <authorList>
            <consortium name="The Broad Institute Genomics Platform"/>
            <consortium name="The Broad Institute Genome Sequencing Center for Infectious Disease"/>
            <person name="Wu L."/>
            <person name="Ma J."/>
        </authorList>
    </citation>
    <scope>NUCLEOTIDE SEQUENCE [LARGE SCALE GENOMIC DNA]</scope>
    <source>
        <strain evidence="4">JCM 17326</strain>
    </source>
</reference>
<proteinExistence type="predicted"/>
<dbReference type="SUPFAM" id="SSF74853">
    <property type="entry name" value="Lamin A/C globular tail domain"/>
    <property type="match status" value="1"/>
</dbReference>
<dbReference type="Proteomes" id="UP001500630">
    <property type="component" value="Unassembled WGS sequence"/>
</dbReference>
<dbReference type="Gene3D" id="2.60.40.1260">
    <property type="entry name" value="Lamin Tail domain"/>
    <property type="match status" value="1"/>
</dbReference>
<dbReference type="Pfam" id="PF00932">
    <property type="entry name" value="LTD"/>
    <property type="match status" value="1"/>
</dbReference>
<dbReference type="PROSITE" id="PS51257">
    <property type="entry name" value="PROKAR_LIPOPROTEIN"/>
    <property type="match status" value="1"/>
</dbReference>
<dbReference type="InterPro" id="IPR036415">
    <property type="entry name" value="Lamin_tail_dom_sf"/>
</dbReference>
<gene>
    <name evidence="3" type="ORF">GCM10022419_034040</name>
</gene>
<sequence>MLRRLVSAAVAGTVTLACLAGPAVAATPVVEIVKVYYDSPGADRRSNTSLNAEYVVLKNTTGKTIQLEKWVLRDKTGYKYRFLGFLLKPGKTVTVRTGTGNDGSSGVFWNRRQYVWNNDGDTAGLYRGSDLKKIDACSWGQAGDWTNCR</sequence>